<feature type="transmembrane region" description="Helical" evidence="1">
    <location>
        <begin position="210"/>
        <end position="232"/>
    </location>
</feature>
<keyword evidence="1" id="KW-0472">Membrane</keyword>
<feature type="transmembrane region" description="Helical" evidence="1">
    <location>
        <begin position="66"/>
        <end position="88"/>
    </location>
</feature>
<evidence type="ECO:0000256" key="1">
    <source>
        <dbReference type="SAM" id="Phobius"/>
    </source>
</evidence>
<organism evidence="2">
    <name type="scientific">Paraconexibacter sp. AEG42_29</name>
    <dbReference type="NCBI Taxonomy" id="2997339"/>
    <lineage>
        <taxon>Bacteria</taxon>
        <taxon>Bacillati</taxon>
        <taxon>Actinomycetota</taxon>
        <taxon>Thermoleophilia</taxon>
        <taxon>Solirubrobacterales</taxon>
        <taxon>Paraconexibacteraceae</taxon>
        <taxon>Paraconexibacter</taxon>
    </lineage>
</organism>
<keyword evidence="1" id="KW-1133">Transmembrane helix</keyword>
<dbReference type="PANTHER" id="PTHR30188:SF13">
    <property type="entry name" value="CONSERVED HYPOTHETICAL INTEGRAL MEMBRANE PROTEIN YRBE3B"/>
    <property type="match status" value="1"/>
</dbReference>
<evidence type="ECO:0000313" key="2">
    <source>
        <dbReference type="EMBL" id="XAY07754.1"/>
    </source>
</evidence>
<feature type="transmembrane region" description="Helical" evidence="1">
    <location>
        <begin position="244"/>
        <end position="268"/>
    </location>
</feature>
<feature type="transmembrane region" description="Helical" evidence="1">
    <location>
        <begin position="159"/>
        <end position="190"/>
    </location>
</feature>
<name>A0AAU7B1G0_9ACTN</name>
<dbReference type="GO" id="GO:0043190">
    <property type="term" value="C:ATP-binding cassette (ABC) transporter complex"/>
    <property type="evidence" value="ECO:0007669"/>
    <property type="project" value="InterPro"/>
</dbReference>
<sequence>MAVQDARDTTPVLPPRPRKLGRVAGALHGTGEWAEFLGRSLVGTAGTGRYFSEALRQAAGMVRGTLLLMLVMNIFQGMSIGNFGFFLLRALGAGDFMGLVSGLIGPRQTATTMFGYVFCSKICCGITAEIGAMKIQQEIDALESTGVDTMRYIVGTRMVAVIIFVPIACAIALIGQIIGVYIIVVTVVHGLSGDTLLNLNWAVQTLNDQLYVLITITVMAITTAATAMFFGLRTTGGPAAVGSSVAKGILVNVVILHVVAAFFAILFYGGNTKLPIGG</sequence>
<reference evidence="2" key="1">
    <citation type="submission" date="2022-12" db="EMBL/GenBank/DDBJ databases">
        <title>Paraconexibacter alkalitolerans sp. nov. and Baekduia alba sp. nov., isolated from soil and emended description of the genera Paraconexibacter (Chun et al., 2020) and Baekduia (An et al., 2020).</title>
        <authorList>
            <person name="Vieira S."/>
            <person name="Huber K.J."/>
            <person name="Geppert A."/>
            <person name="Wolf J."/>
            <person name="Neumann-Schaal M."/>
            <person name="Muesken M."/>
            <person name="Overmann J."/>
        </authorList>
    </citation>
    <scope>NUCLEOTIDE SEQUENCE</scope>
    <source>
        <strain evidence="2">AEG42_29</strain>
    </source>
</reference>
<protein>
    <recommendedName>
        <fullName evidence="3">ABC transporter permease</fullName>
    </recommendedName>
</protein>
<keyword evidence="1" id="KW-0812">Transmembrane</keyword>
<dbReference type="KEGG" id="parq:DSM112329_04644"/>
<evidence type="ECO:0008006" key="3">
    <source>
        <dbReference type="Google" id="ProtNLM"/>
    </source>
</evidence>
<dbReference type="Pfam" id="PF02405">
    <property type="entry name" value="MlaE"/>
    <property type="match status" value="1"/>
</dbReference>
<dbReference type="EMBL" id="CP114014">
    <property type="protein sequence ID" value="XAY07754.1"/>
    <property type="molecule type" value="Genomic_DNA"/>
</dbReference>
<accession>A0AAU7B1G0</accession>
<dbReference type="AlphaFoldDB" id="A0AAU7B1G0"/>
<dbReference type="GO" id="GO:0005548">
    <property type="term" value="F:phospholipid transporter activity"/>
    <property type="evidence" value="ECO:0007669"/>
    <property type="project" value="TreeGrafter"/>
</dbReference>
<dbReference type="InterPro" id="IPR030802">
    <property type="entry name" value="Permease_MalE"/>
</dbReference>
<proteinExistence type="predicted"/>
<dbReference type="PANTHER" id="PTHR30188">
    <property type="entry name" value="ABC TRANSPORTER PERMEASE PROTEIN-RELATED"/>
    <property type="match status" value="1"/>
</dbReference>
<gene>
    <name evidence="2" type="ORF">DSM112329_04644</name>
</gene>
<dbReference type="RefSeq" id="WP_354698945.1">
    <property type="nucleotide sequence ID" value="NZ_CP114014.1"/>
</dbReference>